<feature type="compositionally biased region" description="Basic residues" evidence="2">
    <location>
        <begin position="160"/>
        <end position="171"/>
    </location>
</feature>
<feature type="compositionally biased region" description="Low complexity" evidence="2">
    <location>
        <begin position="142"/>
        <end position="158"/>
    </location>
</feature>
<feature type="region of interest" description="Disordered" evidence="2">
    <location>
        <begin position="1"/>
        <end position="78"/>
    </location>
</feature>
<dbReference type="GO" id="GO:0005681">
    <property type="term" value="C:spliceosomal complex"/>
    <property type="evidence" value="ECO:0007669"/>
    <property type="project" value="TreeGrafter"/>
</dbReference>
<feature type="compositionally biased region" description="Basic and acidic residues" evidence="2">
    <location>
        <begin position="22"/>
        <end position="78"/>
    </location>
</feature>
<dbReference type="PANTHER" id="PTHR23148:SF0">
    <property type="entry name" value="SERINE_ARGININE REPETITIVE MATRIX PROTEIN 1"/>
    <property type="match status" value="1"/>
</dbReference>
<feature type="compositionally biased region" description="Basic and acidic residues" evidence="2">
    <location>
        <begin position="540"/>
        <end position="557"/>
    </location>
</feature>
<evidence type="ECO:0000313" key="5">
    <source>
        <dbReference type="Proteomes" id="UP000799770"/>
    </source>
</evidence>
<feature type="compositionally biased region" description="Basic and acidic residues" evidence="2">
    <location>
        <begin position="202"/>
        <end position="240"/>
    </location>
</feature>
<dbReference type="GO" id="GO:0048024">
    <property type="term" value="P:regulation of mRNA splicing, via spliceosome"/>
    <property type="evidence" value="ECO:0007669"/>
    <property type="project" value="TreeGrafter"/>
</dbReference>
<evidence type="ECO:0000259" key="3">
    <source>
        <dbReference type="PROSITE" id="PS50103"/>
    </source>
</evidence>
<feature type="compositionally biased region" description="Acidic residues" evidence="2">
    <location>
        <begin position="1"/>
        <end position="11"/>
    </location>
</feature>
<organism evidence="4 5">
    <name type="scientific">Lophiotrema nucula</name>
    <dbReference type="NCBI Taxonomy" id="690887"/>
    <lineage>
        <taxon>Eukaryota</taxon>
        <taxon>Fungi</taxon>
        <taxon>Dikarya</taxon>
        <taxon>Ascomycota</taxon>
        <taxon>Pezizomycotina</taxon>
        <taxon>Dothideomycetes</taxon>
        <taxon>Pleosporomycetidae</taxon>
        <taxon>Pleosporales</taxon>
        <taxon>Lophiotremataceae</taxon>
        <taxon>Lophiotrema</taxon>
    </lineage>
</organism>
<keyword evidence="1" id="KW-0862">Zinc</keyword>
<gene>
    <name evidence="4" type="ORF">BDV96DRAFT_599670</name>
</gene>
<feature type="region of interest" description="Disordered" evidence="2">
    <location>
        <begin position="130"/>
        <end position="251"/>
    </location>
</feature>
<dbReference type="GO" id="GO:0008270">
    <property type="term" value="F:zinc ion binding"/>
    <property type="evidence" value="ECO:0007669"/>
    <property type="project" value="UniProtKB-KW"/>
</dbReference>
<proteinExistence type="predicted"/>
<keyword evidence="5" id="KW-1185">Reference proteome</keyword>
<feature type="compositionally biased region" description="Basic and acidic residues" evidence="2">
    <location>
        <begin position="603"/>
        <end position="644"/>
    </location>
</feature>
<feature type="compositionally biased region" description="Basic and acidic residues" evidence="2">
    <location>
        <begin position="416"/>
        <end position="430"/>
    </location>
</feature>
<accession>A0A6A5ZA52</accession>
<sequence length="651" mass="74116">MSGLSDWEDDEYRAFEAQQEEDEKRWKREKRERMRREEEEKRRREEEERRREEEKRRKEEERRRKGDEKRRRGEKWEAEKARLSALYAAYRSAIEDIEALPPRVVDDVLREHLRQLKEFVEEGRDDFIKYGVISGGSDTRRASAAPASPGGTASAPASKQGHKARRVKQTRQQKSQSTPAPVVADEPDTKADAGPQDTLTPPERERLQELEEKERQQRAAEEARKAAEMEKTERDEELRNPRILNTSDPMRGTRKGCNVIYMAPEKSVWAEGVKLEDLRDHKLMVAEVIGLWERVRDGKATKPELKRPATMGDFRYVCITDEDGLSYGQDDYVRPYKYGGQHGDGLLLCWVAFMLKRRCLHGKNCRYRHDRLMMTELLWIAFMCPSGIQFLRRYADCWGFPEEPRSTWIPLAPLHPPDEDQKAKLEERNRLPRPNGRGLPIMGSAMNAAPSGHHGVGGRTAVPAAGTPGGFGGGASKPAAPAGGKQGSGSRTQTGAKPAVASPAANSLLIDLSEVPDTRRSEKPDMGRWAANRFLGEVQKDDKEVTARNAKDLEDRKHHPLPHYNETFTDPKGNVGKTVHKADGTSEAVDNFPSTDEVAAQSERLRKEKEREEKQKEEERERKRKEDEKSAAEGHKPELLDKMLKGGFSFK</sequence>
<keyword evidence="1" id="KW-0479">Metal-binding</keyword>
<evidence type="ECO:0000313" key="4">
    <source>
        <dbReference type="EMBL" id="KAF2115311.1"/>
    </source>
</evidence>
<dbReference type="InterPro" id="IPR052225">
    <property type="entry name" value="Ser/Arg_repetitive_matrix"/>
</dbReference>
<dbReference type="Proteomes" id="UP000799770">
    <property type="component" value="Unassembled WGS sequence"/>
</dbReference>
<protein>
    <recommendedName>
        <fullName evidence="3">C3H1-type domain-containing protein</fullName>
    </recommendedName>
</protein>
<feature type="region of interest" description="Disordered" evidence="2">
    <location>
        <begin position="408"/>
        <end position="503"/>
    </location>
</feature>
<dbReference type="PROSITE" id="PS50103">
    <property type="entry name" value="ZF_C3H1"/>
    <property type="match status" value="1"/>
</dbReference>
<evidence type="ECO:0000256" key="2">
    <source>
        <dbReference type="SAM" id="MobiDB-lite"/>
    </source>
</evidence>
<reference evidence="4" key="1">
    <citation type="journal article" date="2020" name="Stud. Mycol.">
        <title>101 Dothideomycetes genomes: a test case for predicting lifestyles and emergence of pathogens.</title>
        <authorList>
            <person name="Haridas S."/>
            <person name="Albert R."/>
            <person name="Binder M."/>
            <person name="Bloem J."/>
            <person name="Labutti K."/>
            <person name="Salamov A."/>
            <person name="Andreopoulos B."/>
            <person name="Baker S."/>
            <person name="Barry K."/>
            <person name="Bills G."/>
            <person name="Bluhm B."/>
            <person name="Cannon C."/>
            <person name="Castanera R."/>
            <person name="Culley D."/>
            <person name="Daum C."/>
            <person name="Ezra D."/>
            <person name="Gonzalez J."/>
            <person name="Henrissat B."/>
            <person name="Kuo A."/>
            <person name="Liang C."/>
            <person name="Lipzen A."/>
            <person name="Lutzoni F."/>
            <person name="Magnuson J."/>
            <person name="Mondo S."/>
            <person name="Nolan M."/>
            <person name="Ohm R."/>
            <person name="Pangilinan J."/>
            <person name="Park H.-J."/>
            <person name="Ramirez L."/>
            <person name="Alfaro M."/>
            <person name="Sun H."/>
            <person name="Tritt A."/>
            <person name="Yoshinaga Y."/>
            <person name="Zwiers L.-H."/>
            <person name="Turgeon B."/>
            <person name="Goodwin S."/>
            <person name="Spatafora J."/>
            <person name="Crous P."/>
            <person name="Grigoriev I."/>
        </authorList>
    </citation>
    <scope>NUCLEOTIDE SEQUENCE</scope>
    <source>
        <strain evidence="4">CBS 627.86</strain>
    </source>
</reference>
<dbReference type="GO" id="GO:0003723">
    <property type="term" value="F:RNA binding"/>
    <property type="evidence" value="ECO:0007669"/>
    <property type="project" value="TreeGrafter"/>
</dbReference>
<dbReference type="PANTHER" id="PTHR23148">
    <property type="entry name" value="SERINE/ARGININE REGULATED NUCLEAR MATRIX PROTEIN"/>
    <property type="match status" value="1"/>
</dbReference>
<keyword evidence="1" id="KW-0863">Zinc-finger</keyword>
<name>A0A6A5ZA52_9PLEO</name>
<feature type="zinc finger region" description="C3H1-type" evidence="1">
    <location>
        <begin position="348"/>
        <end position="372"/>
    </location>
</feature>
<dbReference type="EMBL" id="ML977323">
    <property type="protein sequence ID" value="KAF2115311.1"/>
    <property type="molecule type" value="Genomic_DNA"/>
</dbReference>
<evidence type="ECO:0000256" key="1">
    <source>
        <dbReference type="PROSITE-ProRule" id="PRU00723"/>
    </source>
</evidence>
<feature type="region of interest" description="Disordered" evidence="2">
    <location>
        <begin position="540"/>
        <end position="651"/>
    </location>
</feature>
<dbReference type="InterPro" id="IPR000571">
    <property type="entry name" value="Znf_CCCH"/>
</dbReference>
<feature type="domain" description="C3H1-type" evidence="3">
    <location>
        <begin position="348"/>
        <end position="372"/>
    </location>
</feature>
<dbReference type="AlphaFoldDB" id="A0A6A5ZA52"/>